<keyword evidence="2" id="KW-0418">Kinase</keyword>
<feature type="region of interest" description="Disordered" evidence="1">
    <location>
        <begin position="1"/>
        <end position="43"/>
    </location>
</feature>
<dbReference type="NCBIfam" id="TIGR01664">
    <property type="entry name" value="DNA-3'-Pase"/>
    <property type="match status" value="1"/>
</dbReference>
<dbReference type="SUPFAM" id="SSF52540">
    <property type="entry name" value="P-loop containing nucleoside triphosphate hydrolases"/>
    <property type="match status" value="1"/>
</dbReference>
<dbReference type="InterPro" id="IPR013954">
    <property type="entry name" value="PNK3P"/>
</dbReference>
<dbReference type="GO" id="GO:0016301">
    <property type="term" value="F:kinase activity"/>
    <property type="evidence" value="ECO:0007669"/>
    <property type="project" value="UniProtKB-KW"/>
</dbReference>
<sequence>MSSSIRKRKSPADETTAAKRKVQSTTTKAGVANFFKPSSQKEPEKTTWRLVDKTLLVGKYLNKPTTGEGGEGTPVQSNKIAGFDLDSTIITTKSGNKFAKSDDDWQWWHSSVPSKLQELHDKGYHLILFTNQAGIPDPTKDSTRLTTFKSKVATIFTSLDIPGITAYAATSNDRYRKPRPGMWEECLSDLNLDAEGLDLGGSYLVGDAAGREGDFSDTDRKWALNIGLGFITPEEFFLGQAPRAMSHKFDPSKYTIATETTATKNSVVFTKSTAKKEVVLFVGSPGAGKSTFYWRHLEPLGYERINQDILKTKPKCFATARDLLSAGRSVVIDNTNADRATRAAWIALAKEHKAPIRCLYFTSSEELCMHNAAVRAFGGDIVNREKRNMLPGIAFKGFKGRFEEPAEGEGFLELTKVEFIWEGEEEERKIWERFWT</sequence>
<name>A0ABR3GIL6_9PEZI</name>
<comment type="caution">
    <text evidence="2">The sequence shown here is derived from an EMBL/GenBank/DDBJ whole genome shotgun (WGS) entry which is preliminary data.</text>
</comment>
<keyword evidence="2" id="KW-0808">Transferase</keyword>
<dbReference type="PANTHER" id="PTHR12083:SF9">
    <property type="entry name" value="BIFUNCTIONAL POLYNUCLEOTIDE PHOSPHATASE_KINASE"/>
    <property type="match status" value="1"/>
</dbReference>
<dbReference type="Gene3D" id="3.40.50.300">
    <property type="entry name" value="P-loop containing nucleotide triphosphate hydrolases"/>
    <property type="match status" value="1"/>
</dbReference>
<dbReference type="Pfam" id="PF13671">
    <property type="entry name" value="AAA_33"/>
    <property type="match status" value="1"/>
</dbReference>
<dbReference type="NCBIfam" id="TIGR01662">
    <property type="entry name" value="HAD-SF-IIIA"/>
    <property type="match status" value="1"/>
</dbReference>
<dbReference type="PANTHER" id="PTHR12083">
    <property type="entry name" value="BIFUNCTIONAL POLYNUCLEOTIDE PHOSPHATASE/KINASE"/>
    <property type="match status" value="1"/>
</dbReference>
<dbReference type="EMBL" id="JBBBZM010000063">
    <property type="protein sequence ID" value="KAL0635782.1"/>
    <property type="molecule type" value="Genomic_DNA"/>
</dbReference>
<dbReference type="Proteomes" id="UP001447188">
    <property type="component" value="Unassembled WGS sequence"/>
</dbReference>
<organism evidence="2 3">
    <name type="scientific">Discina gigas</name>
    <dbReference type="NCBI Taxonomy" id="1032678"/>
    <lineage>
        <taxon>Eukaryota</taxon>
        <taxon>Fungi</taxon>
        <taxon>Dikarya</taxon>
        <taxon>Ascomycota</taxon>
        <taxon>Pezizomycotina</taxon>
        <taxon>Pezizomycetes</taxon>
        <taxon>Pezizales</taxon>
        <taxon>Discinaceae</taxon>
        <taxon>Discina</taxon>
    </lineage>
</organism>
<evidence type="ECO:0000313" key="3">
    <source>
        <dbReference type="Proteomes" id="UP001447188"/>
    </source>
</evidence>
<dbReference type="InterPro" id="IPR027417">
    <property type="entry name" value="P-loop_NTPase"/>
</dbReference>
<dbReference type="InterPro" id="IPR023214">
    <property type="entry name" value="HAD_sf"/>
</dbReference>
<dbReference type="Pfam" id="PF08645">
    <property type="entry name" value="PNK3P"/>
    <property type="match status" value="1"/>
</dbReference>
<reference evidence="2 3" key="1">
    <citation type="submission" date="2024-02" db="EMBL/GenBank/DDBJ databases">
        <title>Discinaceae phylogenomics.</title>
        <authorList>
            <person name="Dirks A.C."/>
            <person name="James T.Y."/>
        </authorList>
    </citation>
    <scope>NUCLEOTIDE SEQUENCE [LARGE SCALE GENOMIC DNA]</scope>
    <source>
        <strain evidence="2 3">ACD0624</strain>
    </source>
</reference>
<keyword evidence="3" id="KW-1185">Reference proteome</keyword>
<dbReference type="InterPro" id="IPR036412">
    <property type="entry name" value="HAD-like_sf"/>
</dbReference>
<dbReference type="InterPro" id="IPR006549">
    <property type="entry name" value="HAD-SF_hydro_IIIA"/>
</dbReference>
<evidence type="ECO:0000313" key="2">
    <source>
        <dbReference type="EMBL" id="KAL0635782.1"/>
    </source>
</evidence>
<accession>A0ABR3GIL6</accession>
<dbReference type="InterPro" id="IPR006551">
    <property type="entry name" value="Polynucleotide_phosphatase"/>
</dbReference>
<proteinExistence type="predicted"/>
<dbReference type="CDD" id="cd01625">
    <property type="entry name" value="HAD_PNP"/>
    <property type="match status" value="1"/>
</dbReference>
<dbReference type="SUPFAM" id="SSF56784">
    <property type="entry name" value="HAD-like"/>
    <property type="match status" value="1"/>
</dbReference>
<protein>
    <submittedName>
        <fullName evidence="2">DNA kinase/phosphatase Pnk1</fullName>
    </submittedName>
</protein>
<dbReference type="Gene3D" id="3.40.50.1000">
    <property type="entry name" value="HAD superfamily/HAD-like"/>
    <property type="match status" value="1"/>
</dbReference>
<gene>
    <name evidence="2" type="primary">pnk1</name>
    <name evidence="2" type="ORF">Q9L58_005315</name>
</gene>
<evidence type="ECO:0000256" key="1">
    <source>
        <dbReference type="SAM" id="MobiDB-lite"/>
    </source>
</evidence>